<evidence type="ECO:0000256" key="1">
    <source>
        <dbReference type="SAM" id="MobiDB-lite"/>
    </source>
</evidence>
<dbReference type="Proteomes" id="UP000253426">
    <property type="component" value="Unassembled WGS sequence"/>
</dbReference>
<feature type="region of interest" description="Disordered" evidence="1">
    <location>
        <begin position="52"/>
        <end position="144"/>
    </location>
</feature>
<gene>
    <name evidence="3" type="ORF">DES53_113157</name>
</gene>
<keyword evidence="4" id="KW-1185">Reference proteome</keyword>
<proteinExistence type="predicted"/>
<name>A0A366H6Z4_9BACT</name>
<evidence type="ECO:0000256" key="2">
    <source>
        <dbReference type="SAM" id="SignalP"/>
    </source>
</evidence>
<dbReference type="PROSITE" id="PS51257">
    <property type="entry name" value="PROKAR_LIPOPROTEIN"/>
    <property type="match status" value="1"/>
</dbReference>
<comment type="caution">
    <text evidence="3">The sequence shown here is derived from an EMBL/GenBank/DDBJ whole genome shotgun (WGS) entry which is preliminary data.</text>
</comment>
<sequence>MRLFAPAFSLFVTVLTLASCAHPGGRRTVYVEGEGDRGGNARESAFSGYRNSLGSSRSSGYGSTSSIWTPAKSRRTSASSDDYSVSSTAHSKPRRSLFGHSPLKWNTSSKQKTATASTTPTRRYWFSKPKDESTSSRGYTGPQHSELVGLFSGASGGGTLRSSNYTAEPDGFGGYTTTSRNGSRIKWRPKLFGGYTGVGRSGQQYSIRPDYENRSLLKPASSQGQLFNSGLGYDSGSLLHKNRGSSSLGNYSTGYSTLGSSSSSFGYGTSGSTYKPYSSGSSSGYNSLLKSGTGSSFGSSSGYGYGKSSSGSSGYGSILK</sequence>
<dbReference type="AlphaFoldDB" id="A0A366H6Z4"/>
<feature type="compositionally biased region" description="Low complexity" evidence="1">
    <location>
        <begin position="76"/>
        <end position="90"/>
    </location>
</feature>
<organism evidence="3 4">
    <name type="scientific">Roseimicrobium gellanilyticum</name>
    <dbReference type="NCBI Taxonomy" id="748857"/>
    <lineage>
        <taxon>Bacteria</taxon>
        <taxon>Pseudomonadati</taxon>
        <taxon>Verrucomicrobiota</taxon>
        <taxon>Verrucomicrobiia</taxon>
        <taxon>Verrucomicrobiales</taxon>
        <taxon>Verrucomicrobiaceae</taxon>
        <taxon>Roseimicrobium</taxon>
    </lineage>
</organism>
<feature type="signal peptide" evidence="2">
    <location>
        <begin position="1"/>
        <end position="21"/>
    </location>
</feature>
<feature type="chain" id="PRO_5016859457" evidence="2">
    <location>
        <begin position="22"/>
        <end position="320"/>
    </location>
</feature>
<feature type="region of interest" description="Disordered" evidence="1">
    <location>
        <begin position="292"/>
        <end position="320"/>
    </location>
</feature>
<keyword evidence="2" id="KW-0732">Signal</keyword>
<feature type="compositionally biased region" description="Low complexity" evidence="1">
    <location>
        <begin position="107"/>
        <end position="121"/>
    </location>
</feature>
<evidence type="ECO:0000313" key="3">
    <source>
        <dbReference type="EMBL" id="RBP37774.1"/>
    </source>
</evidence>
<protein>
    <submittedName>
        <fullName evidence="3">Uncharacterized protein</fullName>
    </submittedName>
</protein>
<accession>A0A366H6Z4</accession>
<evidence type="ECO:0000313" key="4">
    <source>
        <dbReference type="Proteomes" id="UP000253426"/>
    </source>
</evidence>
<dbReference type="EMBL" id="QNRR01000013">
    <property type="protein sequence ID" value="RBP37774.1"/>
    <property type="molecule type" value="Genomic_DNA"/>
</dbReference>
<reference evidence="3 4" key="1">
    <citation type="submission" date="2018-06" db="EMBL/GenBank/DDBJ databases">
        <title>Genomic Encyclopedia of Type Strains, Phase IV (KMG-IV): sequencing the most valuable type-strain genomes for metagenomic binning, comparative biology and taxonomic classification.</title>
        <authorList>
            <person name="Goeker M."/>
        </authorList>
    </citation>
    <scope>NUCLEOTIDE SEQUENCE [LARGE SCALE GENOMIC DNA]</scope>
    <source>
        <strain evidence="3 4">DSM 25532</strain>
    </source>
</reference>
<dbReference type="RefSeq" id="WP_147263648.1">
    <property type="nucleotide sequence ID" value="NZ_QNRR01000013.1"/>
</dbReference>
<feature type="region of interest" description="Disordered" evidence="1">
    <location>
        <begin position="161"/>
        <end position="181"/>
    </location>
</feature>
<feature type="compositionally biased region" description="Low complexity" evidence="1">
    <location>
        <begin position="52"/>
        <end position="66"/>
    </location>
</feature>